<evidence type="ECO:0000313" key="3">
    <source>
        <dbReference type="Proteomes" id="UP000838160"/>
    </source>
</evidence>
<keyword evidence="2" id="KW-0378">Hydrolase</keyword>
<keyword evidence="3" id="KW-1185">Reference proteome</keyword>
<sequence length="243" mass="27770">MNITAHRGVSSLAPENTLTAFRLAPQYGCEWIEIDVQLSQDLIPVVIHDQTVNRCTNGSGKVADMTLTQLKKLDAGLWFSEQYRGEKIPTLHETLKLVQALGCRVNIELKVYPQDDVAQLCAEVAKVIDEAKLPTDQLLFSSFDRQALQLMQRCLPQIRRGQLWQSIPPKALEELDSIEAYSVHCDYRFLLPEQAQQMKQAGYQLYCYTANFPELVEQHWDWGVNMMISDRPQAYQPVINQVC</sequence>
<dbReference type="SUPFAM" id="SSF51695">
    <property type="entry name" value="PLC-like phosphodiesterases"/>
    <property type="match status" value="1"/>
</dbReference>
<organism evidence="2 3">
    <name type="scientific">Vibrio hippocampi</name>
    <dbReference type="NCBI Taxonomy" id="654686"/>
    <lineage>
        <taxon>Bacteria</taxon>
        <taxon>Pseudomonadati</taxon>
        <taxon>Pseudomonadota</taxon>
        <taxon>Gammaproteobacteria</taxon>
        <taxon>Vibrionales</taxon>
        <taxon>Vibrionaceae</taxon>
        <taxon>Vibrio</taxon>
    </lineage>
</organism>
<dbReference type="EMBL" id="CAKLCM010000003">
    <property type="protein sequence ID" value="CAH0528704.1"/>
    <property type="molecule type" value="Genomic_DNA"/>
</dbReference>
<evidence type="ECO:0000259" key="1">
    <source>
        <dbReference type="PROSITE" id="PS51704"/>
    </source>
</evidence>
<dbReference type="PANTHER" id="PTHR46211">
    <property type="entry name" value="GLYCEROPHOSPHORYL DIESTER PHOSPHODIESTERASE"/>
    <property type="match status" value="1"/>
</dbReference>
<dbReference type="RefSeq" id="WP_237485612.1">
    <property type="nucleotide sequence ID" value="NZ_CAKLCM010000003.1"/>
</dbReference>
<protein>
    <submittedName>
        <fullName evidence="2">Glycerophosphodiester phosphodiesterase, cytoplasmic</fullName>
        <ecNumber evidence="2">3.1.4.46</ecNumber>
    </submittedName>
</protein>
<feature type="domain" description="GP-PDE" evidence="1">
    <location>
        <begin position="1"/>
        <end position="239"/>
    </location>
</feature>
<dbReference type="Pfam" id="PF03009">
    <property type="entry name" value="GDPD"/>
    <property type="match status" value="1"/>
</dbReference>
<proteinExistence type="predicted"/>
<reference evidence="2" key="1">
    <citation type="submission" date="2021-12" db="EMBL/GenBank/DDBJ databases">
        <authorList>
            <person name="Rodrigo-Torres L."/>
            <person name="Arahal R. D."/>
            <person name="Lucena T."/>
        </authorList>
    </citation>
    <scope>NUCLEOTIDE SEQUENCE</scope>
    <source>
        <strain evidence="2">CECT 8226</strain>
    </source>
</reference>
<dbReference type="EC" id="3.1.4.46" evidence="2"/>
<dbReference type="PROSITE" id="PS50007">
    <property type="entry name" value="PIPLC_X_DOMAIN"/>
    <property type="match status" value="1"/>
</dbReference>
<dbReference type="Gene3D" id="3.20.20.190">
    <property type="entry name" value="Phosphatidylinositol (PI) phosphodiesterase"/>
    <property type="match status" value="1"/>
</dbReference>
<dbReference type="PROSITE" id="PS51704">
    <property type="entry name" value="GP_PDE"/>
    <property type="match status" value="1"/>
</dbReference>
<dbReference type="PANTHER" id="PTHR46211:SF1">
    <property type="entry name" value="GLYCEROPHOSPHODIESTER PHOSPHODIESTERASE, CYTOPLASMIC"/>
    <property type="match status" value="1"/>
</dbReference>
<dbReference type="Proteomes" id="UP000838160">
    <property type="component" value="Unassembled WGS sequence"/>
</dbReference>
<dbReference type="GO" id="GO:0008889">
    <property type="term" value="F:glycerophosphodiester phosphodiesterase activity"/>
    <property type="evidence" value="ECO:0007669"/>
    <property type="project" value="UniProtKB-EC"/>
</dbReference>
<dbReference type="InterPro" id="IPR030395">
    <property type="entry name" value="GP_PDE_dom"/>
</dbReference>
<dbReference type="InterPro" id="IPR017946">
    <property type="entry name" value="PLC-like_Pdiesterase_TIM-brl"/>
</dbReference>
<dbReference type="CDD" id="cd08562">
    <property type="entry name" value="GDPD_EcUgpQ_like"/>
    <property type="match status" value="1"/>
</dbReference>
<name>A0ABN8DMC5_9VIBR</name>
<evidence type="ECO:0000313" key="2">
    <source>
        <dbReference type="EMBL" id="CAH0528704.1"/>
    </source>
</evidence>
<gene>
    <name evidence="2" type="primary">ugpQ_1</name>
    <name evidence="2" type="ORF">VHP8226_02730</name>
</gene>
<comment type="caution">
    <text evidence="2">The sequence shown here is derived from an EMBL/GenBank/DDBJ whole genome shotgun (WGS) entry which is preliminary data.</text>
</comment>
<accession>A0ABN8DMC5</accession>